<evidence type="ECO:0000256" key="1">
    <source>
        <dbReference type="SAM" id="Phobius"/>
    </source>
</evidence>
<keyword evidence="3" id="KW-1185">Reference proteome</keyword>
<dbReference type="AlphaFoldDB" id="A0A553QN38"/>
<proteinExistence type="predicted"/>
<evidence type="ECO:0000313" key="2">
    <source>
        <dbReference type="EMBL" id="TRY91166.1"/>
    </source>
</evidence>
<accession>A0A553QN38</accession>
<reference evidence="2 3" key="1">
    <citation type="journal article" date="2019" name="Sci. Data">
        <title>Hybrid genome assembly and annotation of Danionella translucida.</title>
        <authorList>
            <person name="Kadobianskyi M."/>
            <person name="Schulze L."/>
            <person name="Schuelke M."/>
            <person name="Judkewitz B."/>
        </authorList>
    </citation>
    <scope>NUCLEOTIDE SEQUENCE [LARGE SCALE GENOMIC DNA]</scope>
    <source>
        <strain evidence="2 3">Bolton</strain>
    </source>
</reference>
<gene>
    <name evidence="2" type="ORF">DNTS_006097</name>
</gene>
<feature type="transmembrane region" description="Helical" evidence="1">
    <location>
        <begin position="16"/>
        <end position="38"/>
    </location>
</feature>
<keyword evidence="1" id="KW-1133">Transmembrane helix</keyword>
<dbReference type="Proteomes" id="UP000316079">
    <property type="component" value="Unassembled WGS sequence"/>
</dbReference>
<keyword evidence="1" id="KW-0812">Transmembrane</keyword>
<feature type="non-terminal residue" evidence="2">
    <location>
        <position position="1"/>
    </location>
</feature>
<name>A0A553QN38_9TELE</name>
<organism evidence="2 3">
    <name type="scientific">Danionella cerebrum</name>
    <dbReference type="NCBI Taxonomy" id="2873325"/>
    <lineage>
        <taxon>Eukaryota</taxon>
        <taxon>Metazoa</taxon>
        <taxon>Chordata</taxon>
        <taxon>Craniata</taxon>
        <taxon>Vertebrata</taxon>
        <taxon>Euteleostomi</taxon>
        <taxon>Actinopterygii</taxon>
        <taxon>Neopterygii</taxon>
        <taxon>Teleostei</taxon>
        <taxon>Ostariophysi</taxon>
        <taxon>Cypriniformes</taxon>
        <taxon>Danionidae</taxon>
        <taxon>Danioninae</taxon>
        <taxon>Danionella</taxon>
    </lineage>
</organism>
<sequence length="49" mass="5608">FKKREIKRVTMKERRTLVWSMAVVVIALVVCTVSGNVANPKYSCCTEVY</sequence>
<keyword evidence="1" id="KW-0472">Membrane</keyword>
<evidence type="ECO:0000313" key="3">
    <source>
        <dbReference type="Proteomes" id="UP000316079"/>
    </source>
</evidence>
<comment type="caution">
    <text evidence="2">The sequence shown here is derived from an EMBL/GenBank/DDBJ whole genome shotgun (WGS) entry which is preliminary data.</text>
</comment>
<dbReference type="EMBL" id="SRMA01025770">
    <property type="protein sequence ID" value="TRY91166.1"/>
    <property type="molecule type" value="Genomic_DNA"/>
</dbReference>
<protein>
    <submittedName>
        <fullName evidence="2">Uncharacterized protein</fullName>
    </submittedName>
</protein>